<proteinExistence type="predicted"/>
<gene>
    <name evidence="1" type="ORF">AVDCRST_MAG73-3987</name>
</gene>
<reference evidence="1" key="1">
    <citation type="submission" date="2020-02" db="EMBL/GenBank/DDBJ databases">
        <authorList>
            <person name="Meier V. D."/>
        </authorList>
    </citation>
    <scope>NUCLEOTIDE SEQUENCE</scope>
    <source>
        <strain evidence="1">AVDCRST_MAG73</strain>
    </source>
</reference>
<accession>A0A6J4UZ02</accession>
<organism evidence="1">
    <name type="scientific">uncultured Thermomicrobiales bacterium</name>
    <dbReference type="NCBI Taxonomy" id="1645740"/>
    <lineage>
        <taxon>Bacteria</taxon>
        <taxon>Pseudomonadati</taxon>
        <taxon>Thermomicrobiota</taxon>
        <taxon>Thermomicrobia</taxon>
        <taxon>Thermomicrobiales</taxon>
        <taxon>environmental samples</taxon>
    </lineage>
</organism>
<name>A0A6J4UZ02_9BACT</name>
<dbReference type="EMBL" id="CADCWE010000259">
    <property type="protein sequence ID" value="CAA9563979.1"/>
    <property type="molecule type" value="Genomic_DNA"/>
</dbReference>
<dbReference type="AlphaFoldDB" id="A0A6J4UZ02"/>
<evidence type="ECO:0000313" key="1">
    <source>
        <dbReference type="EMBL" id="CAA9563979.1"/>
    </source>
</evidence>
<protein>
    <submittedName>
        <fullName evidence="1">Uncharacterized protein</fullName>
    </submittedName>
</protein>
<sequence length="86" mass="9222">MRGCAPFGRDVCGKLHRRRGGTLGGGWLQPELIPWETEPDIHRDPDGPSRMAPTTRPIALLGDAAMPGTRIPDGTARVTAVLVAPR</sequence>